<feature type="region of interest" description="Disordered" evidence="1">
    <location>
        <begin position="118"/>
        <end position="157"/>
    </location>
</feature>
<sequence length="493" mass="54926">MPPRSTTVEPQAPRRGRPPIEAVDYDASDEENNKKLRMRQAQRTYRARKEKALRSERARAERLSRALDEAMATFTKLHRRVLQFQNIQNSPELLLSLNEAATEMTTIAHEAHKLDHFSSLSDTSSPSTHQQSRLGVCMSSDTTPRRDAFSEGIGSTKDSISHQPSVLASEVVALSLRMDRSGTTISERMVRACVERVVSILAGGSYDRISPPTLSIPLQLLGMEGLRTNALRLSRINLAVADFQYPPHSIARLPQMYRVVEGESNFVPRLPAPSVQQIIRGKTRTILTTNITSLQGEWLEAMDVEEYLEERGIYLPIVNQNGTMSQKENRPRYYAIAPEQTDSLQGKQIFSINTYLDPVAQSLVAGLDQETQQPPNENDRDVSMASSVYLNRHEPADYSIFGIPLSQPLRNSALSRMTSVRGLVPIDTSNLAWPDPSLSSCQDLQVPGPTLQITIDIDKLVQLLAANARCLGPIPGIRKAAVDYSIRESVVRF</sequence>
<feature type="region of interest" description="Disordered" evidence="1">
    <location>
        <begin position="1"/>
        <end position="53"/>
    </location>
</feature>
<feature type="compositionally biased region" description="Basic residues" evidence="1">
    <location>
        <begin position="35"/>
        <end position="49"/>
    </location>
</feature>
<dbReference type="AlphaFoldDB" id="A0A135LD11"/>
<evidence type="ECO:0000313" key="3">
    <source>
        <dbReference type="Proteomes" id="UP000070168"/>
    </source>
</evidence>
<reference evidence="2 3" key="1">
    <citation type="journal article" date="2016" name="BMC Genomics">
        <title>Genome sequencing and secondary metabolism of the postharvest pathogen Penicillium griseofulvum.</title>
        <authorList>
            <person name="Banani H."/>
            <person name="Marcet-Houben M."/>
            <person name="Ballester A.R."/>
            <person name="Abbruscato P."/>
            <person name="Gonzalez-Candelas L."/>
            <person name="Gabaldon T."/>
            <person name="Spadaro D."/>
        </authorList>
    </citation>
    <scope>NUCLEOTIDE SEQUENCE [LARGE SCALE GENOMIC DNA]</scope>
    <source>
        <strain evidence="2 3">PG3</strain>
    </source>
</reference>
<dbReference type="Proteomes" id="UP000070168">
    <property type="component" value="Unassembled WGS sequence"/>
</dbReference>
<evidence type="ECO:0000256" key="1">
    <source>
        <dbReference type="SAM" id="MobiDB-lite"/>
    </source>
</evidence>
<dbReference type="GeneID" id="63706601"/>
<dbReference type="PANTHER" id="PTHR40618:SF1">
    <property type="entry name" value="B-ZIP TRANSCRIPTION FACTOR (EUROFUNG)"/>
    <property type="match status" value="1"/>
</dbReference>
<dbReference type="PANTHER" id="PTHR40618">
    <property type="entry name" value="B-ZIP TRANSCRIPTION FACTOR (EUROFUNG)-RELATED"/>
    <property type="match status" value="1"/>
</dbReference>
<gene>
    <name evidence="2" type="ORF">PGRI_035880</name>
</gene>
<keyword evidence="3" id="KW-1185">Reference proteome</keyword>
<dbReference type="RefSeq" id="XP_040645378.1">
    <property type="nucleotide sequence ID" value="XM_040791301.1"/>
</dbReference>
<proteinExistence type="predicted"/>
<organism evidence="2 3">
    <name type="scientific">Penicillium patulum</name>
    <name type="common">Penicillium griseofulvum</name>
    <dbReference type="NCBI Taxonomy" id="5078"/>
    <lineage>
        <taxon>Eukaryota</taxon>
        <taxon>Fungi</taxon>
        <taxon>Dikarya</taxon>
        <taxon>Ascomycota</taxon>
        <taxon>Pezizomycotina</taxon>
        <taxon>Eurotiomycetes</taxon>
        <taxon>Eurotiomycetidae</taxon>
        <taxon>Eurotiales</taxon>
        <taxon>Aspergillaceae</taxon>
        <taxon>Penicillium</taxon>
    </lineage>
</organism>
<evidence type="ECO:0000313" key="2">
    <source>
        <dbReference type="EMBL" id="KXG46842.1"/>
    </source>
</evidence>
<dbReference type="OrthoDB" id="3555317at2759"/>
<comment type="caution">
    <text evidence="2">The sequence shown here is derived from an EMBL/GenBank/DDBJ whole genome shotgun (WGS) entry which is preliminary data.</text>
</comment>
<name>A0A135LD11_PENPA</name>
<dbReference type="CDD" id="cd14688">
    <property type="entry name" value="bZIP_YAP"/>
    <property type="match status" value="1"/>
</dbReference>
<feature type="compositionally biased region" description="Low complexity" evidence="1">
    <location>
        <begin position="118"/>
        <end position="129"/>
    </location>
</feature>
<dbReference type="OMA" id="RPRMKDS"/>
<dbReference type="EMBL" id="LHQR01000067">
    <property type="protein sequence ID" value="KXG46842.1"/>
    <property type="molecule type" value="Genomic_DNA"/>
</dbReference>
<protein>
    <recommendedName>
        <fullName evidence="4">BZIP domain-containing protein</fullName>
    </recommendedName>
</protein>
<accession>A0A135LD11</accession>
<evidence type="ECO:0008006" key="4">
    <source>
        <dbReference type="Google" id="ProtNLM"/>
    </source>
</evidence>